<gene>
    <name evidence="1" type="ORF">PANT111_130050</name>
</gene>
<evidence type="ECO:0008006" key="3">
    <source>
        <dbReference type="Google" id="ProtNLM"/>
    </source>
</evidence>
<comment type="caution">
    <text evidence="1">The sequence shown here is derived from an EMBL/GenBank/DDBJ whole genome shotgun (WGS) entry which is preliminary data.</text>
</comment>
<organism evidence="1 2">
    <name type="scientific">Pantoea brenneri</name>
    <dbReference type="NCBI Taxonomy" id="472694"/>
    <lineage>
        <taxon>Bacteria</taxon>
        <taxon>Pseudomonadati</taxon>
        <taxon>Pseudomonadota</taxon>
        <taxon>Gammaproteobacteria</taxon>
        <taxon>Enterobacterales</taxon>
        <taxon>Erwiniaceae</taxon>
        <taxon>Pantoea</taxon>
    </lineage>
</organism>
<proteinExistence type="predicted"/>
<evidence type="ECO:0000313" key="2">
    <source>
        <dbReference type="Proteomes" id="UP000433737"/>
    </source>
</evidence>
<name>A0AAX3J414_9GAMM</name>
<reference evidence="1 2" key="1">
    <citation type="submission" date="2019-10" db="EMBL/GenBank/DDBJ databases">
        <authorList>
            <person name="Karimi E."/>
        </authorList>
    </citation>
    <scope>NUCLEOTIDE SEQUENCE [LARGE SCALE GENOMIC DNA]</scope>
    <source>
        <strain evidence="1">Pantoea sp. 111</strain>
    </source>
</reference>
<dbReference type="EMBL" id="CABWMH010000005">
    <property type="protein sequence ID" value="VXB20993.1"/>
    <property type="molecule type" value="Genomic_DNA"/>
</dbReference>
<dbReference type="Proteomes" id="UP000433737">
    <property type="component" value="Unassembled WGS sequence"/>
</dbReference>
<protein>
    <recommendedName>
        <fullName evidence="3">Transposase</fullName>
    </recommendedName>
</protein>
<sequence>MSLTKRVKLAFLRLKTYPWAGFREHTPFAKTQNRYRWQAQHGPSLARDALLQAYAPFASRPTTASGFRKVATDNPWAERIWQQ</sequence>
<evidence type="ECO:0000313" key="1">
    <source>
        <dbReference type="EMBL" id="VXB20993.1"/>
    </source>
</evidence>
<dbReference type="AlphaFoldDB" id="A0AAX3J414"/>
<accession>A0AAX3J414</accession>